<dbReference type="PANTHER" id="PTHR21022">
    <property type="entry name" value="PREPHENATE DEHYDRATASE P PROTEIN"/>
    <property type="match status" value="1"/>
</dbReference>
<evidence type="ECO:0000256" key="1">
    <source>
        <dbReference type="ARBA" id="ARBA00004741"/>
    </source>
</evidence>
<comment type="pathway">
    <text evidence="1">Amino-acid biosynthesis; L-phenylalanine biosynthesis; phenylpyruvate from prephenate: step 1/1.</text>
</comment>
<dbReference type="NCBIfam" id="TIGR01797">
    <property type="entry name" value="CM_P_1"/>
    <property type="match status" value="1"/>
</dbReference>
<evidence type="ECO:0000259" key="8">
    <source>
        <dbReference type="PROSITE" id="PS51168"/>
    </source>
</evidence>
<keyword evidence="6" id="KW-0456">Lyase</keyword>
<dbReference type="InterPro" id="IPR001086">
    <property type="entry name" value="Preph_deHydtase"/>
</dbReference>
<proteinExistence type="predicted"/>
<dbReference type="AlphaFoldDB" id="A0A6H1U9P1"/>
<dbReference type="Proteomes" id="UP000501602">
    <property type="component" value="Chromosome"/>
</dbReference>
<dbReference type="Gene3D" id="3.20.20.70">
    <property type="entry name" value="Aldolase class I"/>
    <property type="match status" value="1"/>
</dbReference>
<dbReference type="GO" id="GO:0004106">
    <property type="term" value="F:chorismate mutase activity"/>
    <property type="evidence" value="ECO:0007669"/>
    <property type="project" value="UniProtKB-EC"/>
</dbReference>
<evidence type="ECO:0000256" key="5">
    <source>
        <dbReference type="ARBA" id="ARBA00023222"/>
    </source>
</evidence>
<dbReference type="Gene3D" id="1.20.59.10">
    <property type="entry name" value="Chorismate mutase"/>
    <property type="match status" value="1"/>
</dbReference>
<evidence type="ECO:0000313" key="12">
    <source>
        <dbReference type="Proteomes" id="UP000501602"/>
    </source>
</evidence>
<dbReference type="GO" id="GO:0004664">
    <property type="term" value="F:prephenate dehydratase activity"/>
    <property type="evidence" value="ECO:0007669"/>
    <property type="project" value="UniProtKB-EC"/>
</dbReference>
<dbReference type="CDD" id="cd04905">
    <property type="entry name" value="ACT_CM-PDT"/>
    <property type="match status" value="1"/>
</dbReference>
<evidence type="ECO:0000256" key="2">
    <source>
        <dbReference type="ARBA" id="ARBA00022605"/>
    </source>
</evidence>
<evidence type="ECO:0000259" key="10">
    <source>
        <dbReference type="PROSITE" id="PS51671"/>
    </source>
</evidence>
<dbReference type="KEGG" id="fes:HER31_00680"/>
<dbReference type="GO" id="GO:0046417">
    <property type="term" value="P:chorismate metabolic process"/>
    <property type="evidence" value="ECO:0007669"/>
    <property type="project" value="InterPro"/>
</dbReference>
<dbReference type="EC" id="5.4.99.5" evidence="11"/>
<evidence type="ECO:0000256" key="7">
    <source>
        <dbReference type="ARBA" id="ARBA00047848"/>
    </source>
</evidence>
<dbReference type="RefSeq" id="WP_168658809.1">
    <property type="nucleotide sequence ID" value="NZ_CP051180.1"/>
</dbReference>
<accession>A0A6H1U9P1</accession>
<dbReference type="InterPro" id="IPR013785">
    <property type="entry name" value="Aldolase_TIM"/>
</dbReference>
<organism evidence="11 12">
    <name type="scientific">Ferrimonas lipolytica</name>
    <dbReference type="NCBI Taxonomy" id="2724191"/>
    <lineage>
        <taxon>Bacteria</taxon>
        <taxon>Pseudomonadati</taxon>
        <taxon>Pseudomonadota</taxon>
        <taxon>Gammaproteobacteria</taxon>
        <taxon>Alteromonadales</taxon>
        <taxon>Ferrimonadaceae</taxon>
        <taxon>Ferrimonas</taxon>
    </lineage>
</organism>
<evidence type="ECO:0000256" key="4">
    <source>
        <dbReference type="ARBA" id="ARBA00023141"/>
    </source>
</evidence>
<dbReference type="GO" id="GO:0016740">
    <property type="term" value="F:transferase activity"/>
    <property type="evidence" value="ECO:0007669"/>
    <property type="project" value="UniProtKB-KW"/>
</dbReference>
<keyword evidence="11" id="KW-0413">Isomerase</keyword>
<comment type="catalytic activity">
    <reaction evidence="7">
        <text>prephenate + H(+) = 3-phenylpyruvate + CO2 + H2O</text>
        <dbReference type="Rhea" id="RHEA:21648"/>
        <dbReference type="ChEBI" id="CHEBI:15377"/>
        <dbReference type="ChEBI" id="CHEBI:15378"/>
        <dbReference type="ChEBI" id="CHEBI:16526"/>
        <dbReference type="ChEBI" id="CHEBI:18005"/>
        <dbReference type="ChEBI" id="CHEBI:29934"/>
        <dbReference type="EC" id="4.2.1.51"/>
    </reaction>
</comment>
<feature type="domain" description="Chorismate mutase" evidence="8">
    <location>
        <begin position="1"/>
        <end position="92"/>
    </location>
</feature>
<dbReference type="InterPro" id="IPR036979">
    <property type="entry name" value="CM_dom_sf"/>
</dbReference>
<dbReference type="InterPro" id="IPR018528">
    <property type="entry name" value="Preph_deHydtase_CS"/>
</dbReference>
<evidence type="ECO:0000256" key="6">
    <source>
        <dbReference type="ARBA" id="ARBA00023239"/>
    </source>
</evidence>
<keyword evidence="2" id="KW-0028">Amino-acid biosynthesis</keyword>
<evidence type="ECO:0000256" key="3">
    <source>
        <dbReference type="ARBA" id="ARBA00022679"/>
    </source>
</evidence>
<dbReference type="InterPro" id="IPR006218">
    <property type="entry name" value="DAHP1/KDSA"/>
</dbReference>
<sequence length="616" mass="67575">MQQDNPLEPIRQQITALDQQLLQLFARRRELSIEVAQTKADAVSPVRDVDRESALLTRLVQQGRELGLDGQYVSRLFHTIIEDSVLRQQAWFQERINPTHPEQVKVAYLGAKGSYSHIAAYHYFERRDRKLVEMGLPNFDAIFTAVDEGQADYGILPVENTSSGAINEVFDLLQNTNLYIVGETTETIAHCLLLADDAKREQITTVFAHPQVHAQCSGYLSKQGWDQQYCASSAEAMTRASSEPNTAAIGSARGGSFYGLNVIEANLANQARNESRFIVVARKSISVPLQVPAKTTLLMATSQQAGALVDALLILKQLGLTMTKLESRPIHGNPWEEMFYLDIAANQESQTMQDALLQLRKITRFIKVLGCYPSDTILPTELAAPALADDPRLTGTAAVQTSAPLYSRQLKPENSQINLNNCQFGGQQLQVIAASNAAVTQAEVKIKEQGGHVLLTDSDDVATTLPTAKVISSETQLANINSHLQLLLIEAAQMANQQLLTQVGKQPRPVLLSRGYGASLQQWLDAAEVILQQGNQQVALLAQRHQDIVDFHDLAELQQLTHLPIVIEPGRADDSATTQANLAKAAASIGVSGVLVSLSEQRQPDDYAVFMKALYA</sequence>
<dbReference type="UniPathway" id="UPA00121">
    <property type="reaction ID" value="UER00345"/>
</dbReference>
<dbReference type="Pfam" id="PF00793">
    <property type="entry name" value="DAHP_synth_1"/>
    <property type="match status" value="1"/>
</dbReference>
<dbReference type="SMART" id="SM00830">
    <property type="entry name" value="CM_2"/>
    <property type="match status" value="1"/>
</dbReference>
<reference evidence="11 12" key="1">
    <citation type="submission" date="2020-04" db="EMBL/GenBank/DDBJ databases">
        <title>Ferrimonas sp. S7 isolated from sea water.</title>
        <authorList>
            <person name="Bae S.S."/>
            <person name="Baek K."/>
        </authorList>
    </citation>
    <scope>NUCLEOTIDE SEQUENCE [LARGE SCALE GENOMIC DNA]</scope>
    <source>
        <strain evidence="11 12">S7</strain>
    </source>
</reference>
<dbReference type="GO" id="GO:0009094">
    <property type="term" value="P:L-phenylalanine biosynthetic process"/>
    <property type="evidence" value="ECO:0007669"/>
    <property type="project" value="UniProtKB-UniPathway"/>
</dbReference>
<dbReference type="PROSITE" id="PS00858">
    <property type="entry name" value="PREPHENATE_DEHYDR_2"/>
    <property type="match status" value="1"/>
</dbReference>
<keyword evidence="3" id="KW-0808">Transferase</keyword>
<feature type="domain" description="Prephenate dehydratase" evidence="9">
    <location>
        <begin position="105"/>
        <end position="282"/>
    </location>
</feature>
<dbReference type="SUPFAM" id="SSF51569">
    <property type="entry name" value="Aldolase"/>
    <property type="match status" value="1"/>
</dbReference>
<keyword evidence="12" id="KW-1185">Reference proteome</keyword>
<dbReference type="InterPro" id="IPR002912">
    <property type="entry name" value="ACT_dom"/>
</dbReference>
<keyword evidence="5" id="KW-0584">Phenylalanine biosynthesis</keyword>
<dbReference type="Pfam" id="PF01817">
    <property type="entry name" value="CM_2"/>
    <property type="match status" value="1"/>
</dbReference>
<dbReference type="SUPFAM" id="SSF53850">
    <property type="entry name" value="Periplasmic binding protein-like II"/>
    <property type="match status" value="1"/>
</dbReference>
<dbReference type="InterPro" id="IPR002701">
    <property type="entry name" value="CM_II_prokaryot"/>
</dbReference>
<dbReference type="Pfam" id="PF00800">
    <property type="entry name" value="PDT"/>
    <property type="match status" value="1"/>
</dbReference>
<dbReference type="PROSITE" id="PS51171">
    <property type="entry name" value="PREPHENATE_DEHYDR_3"/>
    <property type="match status" value="1"/>
</dbReference>
<evidence type="ECO:0000313" key="11">
    <source>
        <dbReference type="EMBL" id="QIZ75548.1"/>
    </source>
</evidence>
<dbReference type="InterPro" id="IPR036263">
    <property type="entry name" value="Chorismate_II_sf"/>
</dbReference>
<dbReference type="PROSITE" id="PS51671">
    <property type="entry name" value="ACT"/>
    <property type="match status" value="1"/>
</dbReference>
<dbReference type="InterPro" id="IPR010952">
    <property type="entry name" value="CM_P_1"/>
</dbReference>
<dbReference type="EMBL" id="CP051180">
    <property type="protein sequence ID" value="QIZ75548.1"/>
    <property type="molecule type" value="Genomic_DNA"/>
</dbReference>
<dbReference type="CDD" id="cd13631">
    <property type="entry name" value="PBP2_Ct-PDT_like"/>
    <property type="match status" value="1"/>
</dbReference>
<keyword evidence="4" id="KW-0057">Aromatic amino acid biosynthesis</keyword>
<dbReference type="SUPFAM" id="SSF55021">
    <property type="entry name" value="ACT-like"/>
    <property type="match status" value="1"/>
</dbReference>
<feature type="domain" description="ACT" evidence="10">
    <location>
        <begin position="296"/>
        <end position="373"/>
    </location>
</feature>
<evidence type="ECO:0000259" key="9">
    <source>
        <dbReference type="PROSITE" id="PS51171"/>
    </source>
</evidence>
<dbReference type="GO" id="GO:0005737">
    <property type="term" value="C:cytoplasm"/>
    <property type="evidence" value="ECO:0007669"/>
    <property type="project" value="InterPro"/>
</dbReference>
<protein>
    <submittedName>
        <fullName evidence="11">Chorismate mutase</fullName>
        <ecNumber evidence="11">5.4.99.5</ecNumber>
    </submittedName>
</protein>
<dbReference type="InterPro" id="IPR045865">
    <property type="entry name" value="ACT-like_dom_sf"/>
</dbReference>
<gene>
    <name evidence="11" type="ORF">HER31_00680</name>
</gene>
<name>A0A6H1U9P1_9GAMM</name>
<dbReference type="Gene3D" id="3.30.70.260">
    <property type="match status" value="1"/>
</dbReference>
<dbReference type="SUPFAM" id="SSF48600">
    <property type="entry name" value="Chorismate mutase II"/>
    <property type="match status" value="1"/>
</dbReference>
<dbReference type="PROSITE" id="PS51168">
    <property type="entry name" value="CHORISMATE_MUT_2"/>
    <property type="match status" value="1"/>
</dbReference>
<dbReference type="PANTHER" id="PTHR21022:SF19">
    <property type="entry name" value="PREPHENATE DEHYDRATASE-RELATED"/>
    <property type="match status" value="1"/>
</dbReference>
<dbReference type="Gene3D" id="3.40.190.10">
    <property type="entry name" value="Periplasmic binding protein-like II"/>
    <property type="match status" value="2"/>
</dbReference>